<sequence length="66" mass="7404">MTDYVYKDKDGNPIVKYIKIGCESCPKCRSKNIKDKGSFSKCRDCGERIYDSLEVDYQALKGGGGE</sequence>
<protein>
    <submittedName>
        <fullName evidence="1">Uncharacterized protein</fullName>
    </submittedName>
</protein>
<accession>A0A6M3L6S8</accession>
<dbReference type="AlphaFoldDB" id="A0A6M3L6S8"/>
<reference evidence="1" key="1">
    <citation type="submission" date="2020-03" db="EMBL/GenBank/DDBJ databases">
        <title>The deep terrestrial virosphere.</title>
        <authorList>
            <person name="Holmfeldt K."/>
            <person name="Nilsson E."/>
            <person name="Simone D."/>
            <person name="Lopez-Fernandez M."/>
            <person name="Wu X."/>
            <person name="de Brujin I."/>
            <person name="Lundin D."/>
            <person name="Andersson A."/>
            <person name="Bertilsson S."/>
            <person name="Dopson M."/>
        </authorList>
    </citation>
    <scope>NUCLEOTIDE SEQUENCE</scope>
    <source>
        <strain evidence="1">MM415B02461</strain>
    </source>
</reference>
<gene>
    <name evidence="1" type="ORF">MM415B02461_0011</name>
</gene>
<dbReference type="EMBL" id="MT142884">
    <property type="protein sequence ID" value="QJA90009.1"/>
    <property type="molecule type" value="Genomic_DNA"/>
</dbReference>
<name>A0A6M3L6S8_9ZZZZ</name>
<organism evidence="1">
    <name type="scientific">viral metagenome</name>
    <dbReference type="NCBI Taxonomy" id="1070528"/>
    <lineage>
        <taxon>unclassified sequences</taxon>
        <taxon>metagenomes</taxon>
        <taxon>organismal metagenomes</taxon>
    </lineage>
</organism>
<evidence type="ECO:0000313" key="1">
    <source>
        <dbReference type="EMBL" id="QJA90009.1"/>
    </source>
</evidence>
<proteinExistence type="predicted"/>